<keyword evidence="6" id="KW-0456">Lyase</keyword>
<dbReference type="CDD" id="cd06558">
    <property type="entry name" value="crotonase-like"/>
    <property type="match status" value="1"/>
</dbReference>
<proteinExistence type="inferred from homology"/>
<gene>
    <name evidence="8" type="ORF">Asppvi_005989</name>
</gene>
<evidence type="ECO:0000256" key="7">
    <source>
        <dbReference type="RuleBase" id="RU003707"/>
    </source>
</evidence>
<dbReference type="GO" id="GO:0016829">
    <property type="term" value="F:lyase activity"/>
    <property type="evidence" value="ECO:0007669"/>
    <property type="project" value="UniProtKB-KW"/>
</dbReference>
<dbReference type="InterPro" id="IPR029045">
    <property type="entry name" value="ClpP/crotonase-like_dom_sf"/>
</dbReference>
<keyword evidence="4" id="KW-0576">Peroxisome</keyword>
<dbReference type="Proteomes" id="UP001043456">
    <property type="component" value="Unassembled WGS sequence"/>
</dbReference>
<evidence type="ECO:0000256" key="1">
    <source>
        <dbReference type="ARBA" id="ARBA00004275"/>
    </source>
</evidence>
<dbReference type="GO" id="GO:0006635">
    <property type="term" value="P:fatty acid beta-oxidation"/>
    <property type="evidence" value="ECO:0007669"/>
    <property type="project" value="TreeGrafter"/>
</dbReference>
<accession>A0A9P3ET29</accession>
<sequence length="289" mass="31495">MSIEAHPTVQGCLVSFPTPHILLLTLNRPEKRNCISLATSAEIQGLWTWFDTQPALHVAIITGTGESFCAGADLKGTLLSHLYSNETRLTYQHVEWNHLNARGITNEMTAPGLAGLPRRRGGKPIIAAVNGYCLGGGFEMVVNCDLVVASENATFGLPEVQRGIAAVAGSLPRLVRVLGKQRAAEIALSGLTFSASQLERWGLVNRVVEHGRLLATAVEIATAISRNSPDSVRVTMEGLHYGWEMASVEEASSALVDRWYSRLMAGENFHEGVRAFVEKRKPRWTPSKL</sequence>
<name>A0A9P3ET29_9EURO</name>
<reference evidence="8 9" key="1">
    <citation type="submission" date="2018-10" db="EMBL/GenBank/DDBJ databases">
        <title>Pan-genome distribution and transcriptional activeness of fungal secondary metabolism genes in Aspergillus section Fumigati.</title>
        <authorList>
            <person name="Takahashi H."/>
            <person name="Umemura M."/>
            <person name="Ninomiya A."/>
            <person name="Kusuya Y."/>
            <person name="Urayama S."/>
            <person name="Shimizu M."/>
            <person name="Watanabe A."/>
            <person name="Kamei K."/>
            <person name="Yaguchi T."/>
            <person name="Hagiwara D."/>
        </authorList>
    </citation>
    <scope>NUCLEOTIDE SEQUENCE [LARGE SCALE GENOMIC DNA]</scope>
    <source>
        <strain evidence="8 9">IFM 55266</strain>
    </source>
</reference>
<evidence type="ECO:0000313" key="9">
    <source>
        <dbReference type="Proteomes" id="UP001043456"/>
    </source>
</evidence>
<dbReference type="GeneID" id="67004600"/>
<evidence type="ECO:0000256" key="6">
    <source>
        <dbReference type="ARBA" id="ARBA00023239"/>
    </source>
</evidence>
<comment type="similarity">
    <text evidence="3 7">Belongs to the enoyl-CoA hydratase/isomerase family.</text>
</comment>
<comment type="subcellular location">
    <subcellularLocation>
        <location evidence="1">Peroxisome</location>
    </subcellularLocation>
</comment>
<evidence type="ECO:0000313" key="8">
    <source>
        <dbReference type="EMBL" id="GIJ87086.1"/>
    </source>
</evidence>
<evidence type="ECO:0000256" key="2">
    <source>
        <dbReference type="ARBA" id="ARBA00004924"/>
    </source>
</evidence>
<organism evidence="8 9">
    <name type="scientific">Aspergillus pseudoviridinutans</name>
    <dbReference type="NCBI Taxonomy" id="1517512"/>
    <lineage>
        <taxon>Eukaryota</taxon>
        <taxon>Fungi</taxon>
        <taxon>Dikarya</taxon>
        <taxon>Ascomycota</taxon>
        <taxon>Pezizomycotina</taxon>
        <taxon>Eurotiomycetes</taxon>
        <taxon>Eurotiomycetidae</taxon>
        <taxon>Eurotiales</taxon>
        <taxon>Aspergillaceae</taxon>
        <taxon>Aspergillus</taxon>
        <taxon>Aspergillus subgen. Fumigati</taxon>
    </lineage>
</organism>
<dbReference type="SUPFAM" id="SSF52096">
    <property type="entry name" value="ClpP/crotonase"/>
    <property type="match status" value="1"/>
</dbReference>
<dbReference type="GO" id="GO:0016853">
    <property type="term" value="F:isomerase activity"/>
    <property type="evidence" value="ECO:0007669"/>
    <property type="project" value="UniProtKB-KW"/>
</dbReference>
<dbReference type="PANTHER" id="PTHR11941:SF152">
    <property type="entry name" value="ENOYL-COA HYDRATASE_ISOMERASE FAMILY PROTEIN (AFU_ORTHOLOGUE AFUA_3G03410)"/>
    <property type="match status" value="1"/>
</dbReference>
<dbReference type="PANTHER" id="PTHR11941">
    <property type="entry name" value="ENOYL-COA HYDRATASE-RELATED"/>
    <property type="match status" value="1"/>
</dbReference>
<evidence type="ECO:0000256" key="5">
    <source>
        <dbReference type="ARBA" id="ARBA00023235"/>
    </source>
</evidence>
<comment type="pathway">
    <text evidence="2">Siderophore biosynthesis.</text>
</comment>
<dbReference type="OrthoDB" id="2139957at2759"/>
<comment type="caution">
    <text evidence="8">The sequence shown here is derived from an EMBL/GenBank/DDBJ whole genome shotgun (WGS) entry which is preliminary data.</text>
</comment>
<dbReference type="InterPro" id="IPR018376">
    <property type="entry name" value="Enoyl-CoA_hyd/isom_CS"/>
</dbReference>
<evidence type="ECO:0000256" key="4">
    <source>
        <dbReference type="ARBA" id="ARBA00023140"/>
    </source>
</evidence>
<evidence type="ECO:0000256" key="3">
    <source>
        <dbReference type="ARBA" id="ARBA00005254"/>
    </source>
</evidence>
<dbReference type="Gene3D" id="3.90.226.10">
    <property type="entry name" value="2-enoyl-CoA Hydratase, Chain A, domain 1"/>
    <property type="match status" value="1"/>
</dbReference>
<dbReference type="EMBL" id="BHVY01000004">
    <property type="protein sequence ID" value="GIJ87086.1"/>
    <property type="molecule type" value="Genomic_DNA"/>
</dbReference>
<dbReference type="PROSITE" id="PS00166">
    <property type="entry name" value="ENOYL_COA_HYDRATASE"/>
    <property type="match status" value="1"/>
</dbReference>
<dbReference type="GO" id="GO:0005777">
    <property type="term" value="C:peroxisome"/>
    <property type="evidence" value="ECO:0007669"/>
    <property type="project" value="UniProtKB-SubCell"/>
</dbReference>
<dbReference type="FunFam" id="3.90.226.10:FF:000074">
    <property type="entry name" value="Enoyl-CoA hydratase (AFU_orthologue AFUA_2G10650)"/>
    <property type="match status" value="1"/>
</dbReference>
<evidence type="ECO:0008006" key="10">
    <source>
        <dbReference type="Google" id="ProtNLM"/>
    </source>
</evidence>
<dbReference type="AlphaFoldDB" id="A0A9P3ET29"/>
<dbReference type="InterPro" id="IPR014748">
    <property type="entry name" value="Enoyl-CoA_hydra_C"/>
</dbReference>
<keyword evidence="9" id="KW-1185">Reference proteome</keyword>
<protein>
    <recommendedName>
        <fullName evidence="10">ClpP/crotonase-like domain-containing protein</fullName>
    </recommendedName>
</protein>
<dbReference type="Pfam" id="PF00378">
    <property type="entry name" value="ECH_1"/>
    <property type="match status" value="2"/>
</dbReference>
<keyword evidence="5" id="KW-0413">Isomerase</keyword>
<dbReference type="Gene3D" id="1.10.12.10">
    <property type="entry name" value="Lyase 2-enoyl-coa Hydratase, Chain A, domain 2"/>
    <property type="match status" value="1"/>
</dbReference>
<dbReference type="InterPro" id="IPR001753">
    <property type="entry name" value="Enoyl-CoA_hydra/iso"/>
</dbReference>
<dbReference type="GO" id="GO:0005739">
    <property type="term" value="C:mitochondrion"/>
    <property type="evidence" value="ECO:0007669"/>
    <property type="project" value="TreeGrafter"/>
</dbReference>
<dbReference type="RefSeq" id="XP_043157832.1">
    <property type="nucleotide sequence ID" value="XM_043301897.1"/>
</dbReference>